<dbReference type="Gene3D" id="3.20.70.20">
    <property type="match status" value="1"/>
</dbReference>
<dbReference type="EMBL" id="JACNJD010000231">
    <property type="protein sequence ID" value="MBC8177722.1"/>
    <property type="molecule type" value="Genomic_DNA"/>
</dbReference>
<name>A0A8J6MYT8_9DELT</name>
<reference evidence="1 2" key="1">
    <citation type="submission" date="2020-08" db="EMBL/GenBank/DDBJ databases">
        <title>Bridging the membrane lipid divide: bacteria of the FCB group superphylum have the potential to synthesize archaeal ether lipids.</title>
        <authorList>
            <person name="Villanueva L."/>
            <person name="Von Meijenfeldt F.A.B."/>
            <person name="Westbye A.B."/>
            <person name="Yadav S."/>
            <person name="Hopmans E.C."/>
            <person name="Dutilh B.E."/>
            <person name="Sinninghe Damste J.S."/>
        </authorList>
    </citation>
    <scope>NUCLEOTIDE SEQUENCE [LARGE SCALE GENOMIC DNA]</scope>
    <source>
        <strain evidence="1">NIOZ-UU27</strain>
    </source>
</reference>
<protein>
    <submittedName>
        <fullName evidence="1">DUF711 family protein</fullName>
    </submittedName>
</protein>
<dbReference type="AlphaFoldDB" id="A0A8J6MYT8"/>
<gene>
    <name evidence="1" type="ORF">H8E19_09990</name>
</gene>
<organism evidence="1 2">
    <name type="scientific">Candidatus Desulfacyla euxinica</name>
    <dbReference type="NCBI Taxonomy" id="2841693"/>
    <lineage>
        <taxon>Bacteria</taxon>
        <taxon>Deltaproteobacteria</taxon>
        <taxon>Candidatus Desulfacyla</taxon>
    </lineage>
</organism>
<comment type="caution">
    <text evidence="1">The sequence shown here is derived from an EMBL/GenBank/DDBJ whole genome shotgun (WGS) entry which is preliminary data.</text>
</comment>
<dbReference type="Pfam" id="PF05167">
    <property type="entry name" value="DUF711"/>
    <property type="match status" value="1"/>
</dbReference>
<evidence type="ECO:0000313" key="1">
    <source>
        <dbReference type="EMBL" id="MBC8177722.1"/>
    </source>
</evidence>
<accession>A0A8J6MYT8</accession>
<dbReference type="InterPro" id="IPR007841">
    <property type="entry name" value="UPF0210"/>
</dbReference>
<feature type="non-terminal residue" evidence="1">
    <location>
        <position position="1"/>
    </location>
</feature>
<dbReference type="SUPFAM" id="SSF51998">
    <property type="entry name" value="PFL-like glycyl radical enzymes"/>
    <property type="match status" value="1"/>
</dbReference>
<dbReference type="PANTHER" id="PTHR37560">
    <property type="entry name" value="UPF0210 PROTEIN SPR0218"/>
    <property type="match status" value="1"/>
</dbReference>
<dbReference type="Proteomes" id="UP000650524">
    <property type="component" value="Unassembled WGS sequence"/>
</dbReference>
<sequence>DNPFMAGAYYGAGESESSILVGVSGPGAVRRALENLGPDADLGQVAEAIKKSAFKITRAGELVGKKIADQLGVSFGNLDLSLAPTPAEGDSVGQILQTMGLAMPGAPGSTAALMMLNDAVKKGGLFASSSVGGLSGAFIPVSEDASMIEAAKVGAITLEKLEAMTSVCSVGLDMIAIPGSTSAETLAAIIADEMAIGCANNKTTAVRIIPALGKDIGDFVHFGGLLGEAPVMAVSQISADIFVKRGGRIPAPLQSLKN</sequence>
<dbReference type="PANTHER" id="PTHR37560:SF1">
    <property type="entry name" value="UPF0210 PROTEIN MJ1665"/>
    <property type="match status" value="1"/>
</dbReference>
<proteinExistence type="predicted"/>
<evidence type="ECO:0000313" key="2">
    <source>
        <dbReference type="Proteomes" id="UP000650524"/>
    </source>
</evidence>